<organism evidence="1 2">
    <name type="scientific">Melastoma candidum</name>
    <dbReference type="NCBI Taxonomy" id="119954"/>
    <lineage>
        <taxon>Eukaryota</taxon>
        <taxon>Viridiplantae</taxon>
        <taxon>Streptophyta</taxon>
        <taxon>Embryophyta</taxon>
        <taxon>Tracheophyta</taxon>
        <taxon>Spermatophyta</taxon>
        <taxon>Magnoliopsida</taxon>
        <taxon>eudicotyledons</taxon>
        <taxon>Gunneridae</taxon>
        <taxon>Pentapetalae</taxon>
        <taxon>rosids</taxon>
        <taxon>malvids</taxon>
        <taxon>Myrtales</taxon>
        <taxon>Melastomataceae</taxon>
        <taxon>Melastomatoideae</taxon>
        <taxon>Melastomateae</taxon>
        <taxon>Melastoma</taxon>
    </lineage>
</organism>
<sequence length="103" mass="11193">MGEIYGGGFDLIRPMTMPTEADKPDFPRGIGPRPLGFKSEASRESAVVIMNHINLVELLRDVNQWSSAFCGIVSRAMTIEVLSTGVAGELQWSLTSGIQILRG</sequence>
<comment type="caution">
    <text evidence="1">The sequence shown here is derived from an EMBL/GenBank/DDBJ whole genome shotgun (WGS) entry which is preliminary data.</text>
</comment>
<dbReference type="Proteomes" id="UP001057402">
    <property type="component" value="Chromosome 4"/>
</dbReference>
<dbReference type="EMBL" id="CM042883">
    <property type="protein sequence ID" value="KAI4371663.1"/>
    <property type="molecule type" value="Genomic_DNA"/>
</dbReference>
<accession>A0ACB9QZG4</accession>
<protein>
    <submittedName>
        <fullName evidence="1">Uncharacterized protein</fullName>
    </submittedName>
</protein>
<evidence type="ECO:0000313" key="2">
    <source>
        <dbReference type="Proteomes" id="UP001057402"/>
    </source>
</evidence>
<reference evidence="2" key="1">
    <citation type="journal article" date="2023" name="Front. Plant Sci.">
        <title>Chromosomal-level genome assembly of Melastoma candidum provides insights into trichome evolution.</title>
        <authorList>
            <person name="Zhong Y."/>
            <person name="Wu W."/>
            <person name="Sun C."/>
            <person name="Zou P."/>
            <person name="Liu Y."/>
            <person name="Dai S."/>
            <person name="Zhou R."/>
        </authorList>
    </citation>
    <scope>NUCLEOTIDE SEQUENCE [LARGE SCALE GENOMIC DNA]</scope>
</reference>
<name>A0ACB9QZG4_9MYRT</name>
<evidence type="ECO:0000313" key="1">
    <source>
        <dbReference type="EMBL" id="KAI4371663.1"/>
    </source>
</evidence>
<proteinExistence type="predicted"/>
<keyword evidence="2" id="KW-1185">Reference proteome</keyword>
<gene>
    <name evidence="1" type="ORF">MLD38_009989</name>
</gene>